<comment type="caution">
    <text evidence="1">The sequence shown here is derived from an EMBL/GenBank/DDBJ whole genome shotgun (WGS) entry which is preliminary data.</text>
</comment>
<dbReference type="Proteomes" id="UP001408356">
    <property type="component" value="Unassembled WGS sequence"/>
</dbReference>
<name>A0ABR2UYQ4_9PEZI</name>
<accession>A0ABR2UYQ4</accession>
<sequence length="131" mass="13711">MDQQDICCNGILKVVATFEGCLTGCTLTLLDNAISTVGKCTSVPLTASDYTSLVYGAQTVTTTASSSRQSVSTGATKAWTVTASDSNTPGHFIVNSGYLCVDGNSRYRHHRNQQHQLLALVAGVIAGLALV</sequence>
<dbReference type="EMBL" id="JARVKF010000299">
    <property type="protein sequence ID" value="KAK9419732.1"/>
    <property type="molecule type" value="Genomic_DNA"/>
</dbReference>
<keyword evidence="2" id="KW-1185">Reference proteome</keyword>
<gene>
    <name evidence="1" type="ORF">SUNI508_07218</name>
</gene>
<protein>
    <submittedName>
        <fullName evidence="1">Uncharacterized protein</fullName>
    </submittedName>
</protein>
<evidence type="ECO:0000313" key="1">
    <source>
        <dbReference type="EMBL" id="KAK9419732.1"/>
    </source>
</evidence>
<proteinExistence type="predicted"/>
<reference evidence="1 2" key="1">
    <citation type="journal article" date="2024" name="J. Plant Pathol.">
        <title>Sequence and assembly of the genome of Seiridium unicorne, isolate CBS 538.82, causal agent of cypress canker disease.</title>
        <authorList>
            <person name="Scali E."/>
            <person name="Rocca G.D."/>
            <person name="Danti R."/>
            <person name="Garbelotto M."/>
            <person name="Barberini S."/>
            <person name="Baroncelli R."/>
            <person name="Emiliani G."/>
        </authorList>
    </citation>
    <scope>NUCLEOTIDE SEQUENCE [LARGE SCALE GENOMIC DNA]</scope>
    <source>
        <strain evidence="1 2">BM-138-508</strain>
    </source>
</reference>
<evidence type="ECO:0000313" key="2">
    <source>
        <dbReference type="Proteomes" id="UP001408356"/>
    </source>
</evidence>
<organism evidence="1 2">
    <name type="scientific">Seiridium unicorne</name>
    <dbReference type="NCBI Taxonomy" id="138068"/>
    <lineage>
        <taxon>Eukaryota</taxon>
        <taxon>Fungi</taxon>
        <taxon>Dikarya</taxon>
        <taxon>Ascomycota</taxon>
        <taxon>Pezizomycotina</taxon>
        <taxon>Sordariomycetes</taxon>
        <taxon>Xylariomycetidae</taxon>
        <taxon>Amphisphaeriales</taxon>
        <taxon>Sporocadaceae</taxon>
        <taxon>Seiridium</taxon>
    </lineage>
</organism>